<accession>A0ABT9ANW2</accession>
<organism evidence="1 2">
    <name type="scientific">Providencia huashanensis</name>
    <dbReference type="NCBI Taxonomy" id="3037798"/>
    <lineage>
        <taxon>Bacteria</taxon>
        <taxon>Pseudomonadati</taxon>
        <taxon>Pseudomonadota</taxon>
        <taxon>Gammaproteobacteria</taxon>
        <taxon>Enterobacterales</taxon>
        <taxon>Morganellaceae</taxon>
        <taxon>Providencia</taxon>
    </lineage>
</organism>
<name>A0ABT9ANW2_9GAMM</name>
<evidence type="ECO:0000313" key="1">
    <source>
        <dbReference type="EMBL" id="MDO7855711.1"/>
    </source>
</evidence>
<proteinExistence type="predicted"/>
<reference evidence="1" key="2">
    <citation type="journal article" date="2024" name="Int. J. Antimicrob. Agents">
        <title>Identification of a novel Providencia species showing multi-drug-resistant in three patients with hospital-acquired infection.</title>
        <authorList>
            <person name="Yang W."/>
            <person name="Chen J."/>
            <person name="Yang F."/>
            <person name="Ji P."/>
            <person name="Shen S."/>
            <person name="Yin D."/>
            <person name="Hu F."/>
        </authorList>
    </citation>
    <scope>NUCLEOTIDE SEQUENCE</scope>
    <source>
        <strain evidence="1">CRE-138-0111</strain>
    </source>
</reference>
<comment type="caution">
    <text evidence="1">The sequence shown here is derived from an EMBL/GenBank/DDBJ whole genome shotgun (WGS) entry which is preliminary data.</text>
</comment>
<dbReference type="Proteomes" id="UP001176478">
    <property type="component" value="Unassembled WGS sequence"/>
</dbReference>
<reference evidence="1" key="1">
    <citation type="submission" date="2023-07" db="EMBL/GenBank/DDBJ databases">
        <authorList>
            <person name="Yang W."/>
            <person name="Chen J."/>
            <person name="Ji P."/>
            <person name="Hu F."/>
        </authorList>
    </citation>
    <scope>NUCLEOTIDE SEQUENCE</scope>
    <source>
        <strain evidence="1">CRE-138-0111</strain>
    </source>
</reference>
<dbReference type="EMBL" id="JAUQTG010000002">
    <property type="protein sequence ID" value="MDO7855711.1"/>
    <property type="molecule type" value="Genomic_DNA"/>
</dbReference>
<protein>
    <submittedName>
        <fullName evidence="1">Uncharacterized protein</fullName>
    </submittedName>
</protein>
<gene>
    <name evidence="1" type="ORF">Q5E86_04870</name>
</gene>
<evidence type="ECO:0000313" key="2">
    <source>
        <dbReference type="Proteomes" id="UP001176478"/>
    </source>
</evidence>
<keyword evidence="2" id="KW-1185">Reference proteome</keyword>
<sequence>MKTVKLKVGHLSTLEEVEHINEELQALLIPLLTAVENEADTDTHFLLRAVNRLVCAQQKEITRLAEVMKWDRSLSMPPA</sequence>